<dbReference type="Proteomes" id="UP000005408">
    <property type="component" value="Unassembled WGS sequence"/>
</dbReference>
<name>A0A8W8M607_MAGGI</name>
<dbReference type="GO" id="GO:0004725">
    <property type="term" value="F:protein tyrosine phosphatase activity"/>
    <property type="evidence" value="ECO:0007669"/>
    <property type="project" value="InterPro"/>
</dbReference>
<dbReference type="PROSITE" id="PS50056">
    <property type="entry name" value="TYR_PHOSPHATASE_2"/>
    <property type="match status" value="2"/>
</dbReference>
<sequence length="719" mass="81422">MTRQWGHGVTFILMIHLWIPGEACPYGFYGPGCFFPCSGNCRNNSTCNSTSGLCDNGCKIDYVGPSCVEKIASFSVPKAAAFAIAAVALCVAITAIALPLVLYYRSKYIGRHRQKTRRNPLSRVLTLNKRGSIFMPSDIQIMKMKSRQSLAVSNGGFVPRDLAINELANLLRYDKVDGYEELNREYQVVPVGEQSHLQCSVSRQRENQFKNRAEITLPYDHSRVKLERTASDYINASYIEMAEDFRCIASQGPLEGTVADHWTMIWQERVSVVVMLTNLMEDDTEKCYPYWYPKGKVLLADSLSISVLHEKVYAFYTTRNIKIEDRETKECRLLCHFQFSRWTDRAIPYPSELVQFYRTVRRAHDSQPKSTLLVHCSDGGGRTGIFIALDKLHRAGQRNGKVNVPKCLTEMCEQRMNMVENVEQYILLYHTLRESFHQHANLTRKENLRQAFAEEMAKPIRQNNIWKEFCELMSVKPIYEDSIKSTGHANIGLNLLPSVLPVDEFRVVLSLDNQCDYYNAVIFSTITDYRGLIAAQYPGDSTAGSLVRLLMEQRSPVVVTIHPLIELHSTPLWYPEVSSELTPFKIQRISSSNVTDEIQQAALLIENTQNHESHRVRVLEIMSWSAKNIIPGDTGIVATVVKEARDIRAQEGNGPITVMSFDGAAGCGVFIAAYNATEQLAVDGAVNLFSVVHDIHIRRPEMITTMDEYEFCYRVVAGL</sequence>
<evidence type="ECO:0000259" key="8">
    <source>
        <dbReference type="PROSITE" id="PS50056"/>
    </source>
</evidence>
<protein>
    <recommendedName>
        <fullName evidence="2">protein-tyrosine-phosphatase</fullName>
        <ecNumber evidence="2">3.1.3.48</ecNumber>
    </recommendedName>
</protein>
<reference evidence="9" key="1">
    <citation type="submission" date="2022-08" db="UniProtKB">
        <authorList>
            <consortium name="EnsemblMetazoa"/>
        </authorList>
    </citation>
    <scope>IDENTIFICATION</scope>
    <source>
        <strain evidence="9">05x7-T-G4-1.051#20</strain>
    </source>
</reference>
<organism evidence="9 10">
    <name type="scientific">Magallana gigas</name>
    <name type="common">Pacific oyster</name>
    <name type="synonym">Crassostrea gigas</name>
    <dbReference type="NCBI Taxonomy" id="29159"/>
    <lineage>
        <taxon>Eukaryota</taxon>
        <taxon>Metazoa</taxon>
        <taxon>Spiralia</taxon>
        <taxon>Lophotrochozoa</taxon>
        <taxon>Mollusca</taxon>
        <taxon>Bivalvia</taxon>
        <taxon>Autobranchia</taxon>
        <taxon>Pteriomorphia</taxon>
        <taxon>Ostreida</taxon>
        <taxon>Ostreoidea</taxon>
        <taxon>Ostreidae</taxon>
        <taxon>Magallana</taxon>
    </lineage>
</organism>
<dbReference type="InterPro" id="IPR000242">
    <property type="entry name" value="PTP_cat"/>
</dbReference>
<evidence type="ECO:0000256" key="2">
    <source>
        <dbReference type="ARBA" id="ARBA00013064"/>
    </source>
</evidence>
<dbReference type="InterPro" id="IPR029021">
    <property type="entry name" value="Prot-tyrosine_phosphatase-like"/>
</dbReference>
<dbReference type="PROSITE" id="PS50055">
    <property type="entry name" value="TYR_PHOSPHATASE_PTP"/>
    <property type="match status" value="2"/>
</dbReference>
<evidence type="ECO:0000256" key="6">
    <source>
        <dbReference type="SAM" id="SignalP"/>
    </source>
</evidence>
<evidence type="ECO:0000256" key="3">
    <source>
        <dbReference type="ARBA" id="ARBA00022801"/>
    </source>
</evidence>
<keyword evidence="6" id="KW-0732">Signal</keyword>
<dbReference type="EnsemblMetazoa" id="G31930.1">
    <property type="protein sequence ID" value="G31930.1:cds"/>
    <property type="gene ID" value="G31930"/>
</dbReference>
<keyword evidence="5" id="KW-1133">Transmembrane helix</keyword>
<dbReference type="SMART" id="SM00194">
    <property type="entry name" value="PTPc"/>
    <property type="match status" value="2"/>
</dbReference>
<feature type="domain" description="Tyrosine-protein phosphatase" evidence="7">
    <location>
        <begin position="465"/>
        <end position="719"/>
    </location>
</feature>
<keyword evidence="3" id="KW-0378">Hydrolase</keyword>
<evidence type="ECO:0000313" key="9">
    <source>
        <dbReference type="EnsemblMetazoa" id="G31930.1:cds"/>
    </source>
</evidence>
<dbReference type="SMART" id="SM00404">
    <property type="entry name" value="PTPc_motif"/>
    <property type="match status" value="2"/>
</dbReference>
<keyword evidence="4" id="KW-0904">Protein phosphatase</keyword>
<dbReference type="AlphaFoldDB" id="A0A8W8M607"/>
<dbReference type="InterPro" id="IPR016130">
    <property type="entry name" value="Tyr_Pase_AS"/>
</dbReference>
<dbReference type="InterPro" id="IPR050348">
    <property type="entry name" value="Protein-Tyr_Phosphatase"/>
</dbReference>
<dbReference type="PANTHER" id="PTHR19134">
    <property type="entry name" value="RECEPTOR-TYPE TYROSINE-PROTEIN PHOSPHATASE"/>
    <property type="match status" value="1"/>
</dbReference>
<dbReference type="EC" id="3.1.3.48" evidence="2"/>
<dbReference type="InterPro" id="IPR000387">
    <property type="entry name" value="Tyr_Pase_dom"/>
</dbReference>
<dbReference type="InterPro" id="IPR003595">
    <property type="entry name" value="Tyr_Pase_cat"/>
</dbReference>
<accession>A0A8W8M607</accession>
<dbReference type="PROSITE" id="PS00383">
    <property type="entry name" value="TYR_PHOSPHATASE_1"/>
    <property type="match status" value="1"/>
</dbReference>
<evidence type="ECO:0000313" key="10">
    <source>
        <dbReference type="Proteomes" id="UP000005408"/>
    </source>
</evidence>
<dbReference type="Pfam" id="PF00102">
    <property type="entry name" value="Y_phosphatase"/>
    <property type="match status" value="2"/>
</dbReference>
<dbReference type="Gene3D" id="3.90.190.10">
    <property type="entry name" value="Protein tyrosine phosphatase superfamily"/>
    <property type="match status" value="2"/>
</dbReference>
<comment type="similarity">
    <text evidence="1">Belongs to the protein-tyrosine phosphatase family.</text>
</comment>
<feature type="domain" description="Tyrosine specific protein phosphatases" evidence="8">
    <location>
        <begin position="638"/>
        <end position="710"/>
    </location>
</feature>
<dbReference type="PRINTS" id="PR00700">
    <property type="entry name" value="PRTYPHPHTASE"/>
</dbReference>
<evidence type="ECO:0000256" key="4">
    <source>
        <dbReference type="ARBA" id="ARBA00022912"/>
    </source>
</evidence>
<keyword evidence="10" id="KW-1185">Reference proteome</keyword>
<dbReference type="CDD" id="cd00047">
    <property type="entry name" value="PTPc"/>
    <property type="match status" value="2"/>
</dbReference>
<feature type="transmembrane region" description="Helical" evidence="5">
    <location>
        <begin position="79"/>
        <end position="104"/>
    </location>
</feature>
<feature type="domain" description="Tyrosine-protein phosphatase" evidence="7">
    <location>
        <begin position="182"/>
        <end position="435"/>
    </location>
</feature>
<keyword evidence="5" id="KW-0812">Transmembrane</keyword>
<evidence type="ECO:0000259" key="7">
    <source>
        <dbReference type="PROSITE" id="PS50055"/>
    </source>
</evidence>
<proteinExistence type="inferred from homology"/>
<feature type="signal peptide" evidence="6">
    <location>
        <begin position="1"/>
        <end position="23"/>
    </location>
</feature>
<feature type="domain" description="Tyrosine specific protein phosphatases" evidence="8">
    <location>
        <begin position="351"/>
        <end position="426"/>
    </location>
</feature>
<dbReference type="PANTHER" id="PTHR19134:SF562">
    <property type="entry name" value="PROTEIN-TYROSINE-PHOSPHATASE"/>
    <property type="match status" value="1"/>
</dbReference>
<dbReference type="SUPFAM" id="SSF52799">
    <property type="entry name" value="(Phosphotyrosine protein) phosphatases II"/>
    <property type="match status" value="2"/>
</dbReference>
<feature type="chain" id="PRO_5036504520" description="protein-tyrosine-phosphatase" evidence="6">
    <location>
        <begin position="24"/>
        <end position="719"/>
    </location>
</feature>
<evidence type="ECO:0000256" key="1">
    <source>
        <dbReference type="ARBA" id="ARBA00009580"/>
    </source>
</evidence>
<keyword evidence="5" id="KW-0472">Membrane</keyword>
<evidence type="ECO:0000256" key="5">
    <source>
        <dbReference type="SAM" id="Phobius"/>
    </source>
</evidence>